<dbReference type="KEGG" id="abra:BN85310470"/>
<dbReference type="PROSITE" id="PS51257">
    <property type="entry name" value="PROKAR_LIPOPROTEIN"/>
    <property type="match status" value="1"/>
</dbReference>
<name>U4KRU3_9MOLU</name>
<reference evidence="2 3" key="1">
    <citation type="journal article" date="2013" name="J. Mol. Microbiol. Biotechnol.">
        <title>Analysis of the Complete Genomes of Acholeplasma brassicae , A. palmae and A. laidlawii and Their Comparison to the Obligate Parasites from ' Candidatus Phytoplasma'.</title>
        <authorList>
            <person name="Kube M."/>
            <person name="Siewert C."/>
            <person name="Migdoll A.M."/>
            <person name="Duduk B."/>
            <person name="Holz S."/>
            <person name="Rabus R."/>
            <person name="Seemuller E."/>
            <person name="Mitrovic J."/>
            <person name="Muller I."/>
            <person name="Buttner C."/>
            <person name="Reinhardt R."/>
        </authorList>
    </citation>
    <scope>NUCLEOTIDE SEQUENCE [LARGE SCALE GENOMIC DNA]</scope>
    <source>
        <strain evidence="3">0502</strain>
    </source>
</reference>
<protein>
    <submittedName>
        <fullName evidence="2">Uncharacterized protein</fullName>
    </submittedName>
</protein>
<sequence length="855" mass="97802">MKKLMFVLLSVFALFSLFGCDEKTGDPTLSSPQNVTIENGVVTWQSVEGATSYRIVVGTSSFTTTNTTFDLKQVTIPEGSHSVSVIALKDKTVSNPSSSVTYTVTLDTGDLYSRLLKLVNESYEPEMSLSDFNNDPSQYEAYLQMSLMMNSVALSMTQTDLSETDAYNMVKQVYEMPQRMQQTISIRDLMTEINDLSAYGMKSTDFSNVAVNLMMTFIGMNRDRAEHEFQTQSVVYQQQEDAFLLKYPAVDFSSISEIFMPYLTPEQESLFMEFFLPESNVEAKMDFVYYTYSEILNQIEYNYFYDDGNPYFSLFFDVFVQIKASDLTLYNSLKGYDHPMRAYFDYLMDSQDLEYSHSYLTQLETNLAMMTSIIDAISENEVMFKEVFSELSSYLNTLYSSIPESVFDQLANIEMALEISEAILIKNELLDVLITTLPEEETFIKFFTLMDLMAQSVSGVQSNNTETEIAVVAKIERASIDLLLNILVEVTTEDVMAILTLQNDLYETVTIIDEYYQYDEQKIKVDVLFELVSYVLNFLDDSMITHEDKVIYLETLLQSEAFLSLQNKSIELLLQSLENQEMYPPEMVMLLIELSESKDDIIAALDLFKTLGIAFIDEFRLTNGKAIADLILFLDEPQTVIDAAFYEELEAVIFGIREYHEILFSLNSVENIETVLRAIRVPLKSSILNSMMPTTDFDVAYERLVPSLASLIYEIAILENDLFASLDQAEVASMINTNVWQIEDPELLYSVVFILVVDNALTLANKERFLEIITNLFDTLLKDAFILEMTNSTEQAMDEMRLEISNYYSDLFDELDTLALLDFSNMTETERQSVYSFPARMFNFSEGIMPPIEPN</sequence>
<dbReference type="Proteomes" id="UP000032737">
    <property type="component" value="Chromosome"/>
</dbReference>
<evidence type="ECO:0000313" key="3">
    <source>
        <dbReference type="Proteomes" id="UP000032737"/>
    </source>
</evidence>
<feature type="chain" id="PRO_5004651368" evidence="1">
    <location>
        <begin position="20"/>
        <end position="855"/>
    </location>
</feature>
<dbReference type="RefSeq" id="WP_030004930.1">
    <property type="nucleotide sequence ID" value="NC_022549.1"/>
</dbReference>
<feature type="signal peptide" evidence="1">
    <location>
        <begin position="1"/>
        <end position="19"/>
    </location>
</feature>
<accession>U4KRU3</accession>
<gene>
    <name evidence="2" type="ORF">BN85310470</name>
</gene>
<evidence type="ECO:0000313" key="2">
    <source>
        <dbReference type="EMBL" id="CCV66068.1"/>
    </source>
</evidence>
<dbReference type="STRING" id="61635.BN85310470"/>
<organism evidence="2 3">
    <name type="scientific">Acholeplasma brassicae</name>
    <dbReference type="NCBI Taxonomy" id="61635"/>
    <lineage>
        <taxon>Bacteria</taxon>
        <taxon>Bacillati</taxon>
        <taxon>Mycoplasmatota</taxon>
        <taxon>Mollicutes</taxon>
        <taxon>Acholeplasmatales</taxon>
        <taxon>Acholeplasmataceae</taxon>
        <taxon>Acholeplasma</taxon>
    </lineage>
</organism>
<keyword evidence="3" id="KW-1185">Reference proteome</keyword>
<dbReference type="HOGENOM" id="CLU_333911_0_0_14"/>
<keyword evidence="1" id="KW-0732">Signal</keyword>
<dbReference type="AlphaFoldDB" id="U4KRU3"/>
<dbReference type="EMBL" id="FO681348">
    <property type="protein sequence ID" value="CCV66068.1"/>
    <property type="molecule type" value="Genomic_DNA"/>
</dbReference>
<proteinExistence type="predicted"/>
<evidence type="ECO:0000256" key="1">
    <source>
        <dbReference type="SAM" id="SignalP"/>
    </source>
</evidence>